<dbReference type="InterPro" id="IPR004821">
    <property type="entry name" value="Cyt_trans-like"/>
</dbReference>
<comment type="caution">
    <text evidence="13">The sequence shown here is derived from an EMBL/GenBank/DDBJ whole genome shotgun (WGS) entry which is preliminary data.</text>
</comment>
<dbReference type="EMBL" id="VNIB01000013">
    <property type="protein sequence ID" value="TYO96617.1"/>
    <property type="molecule type" value="Genomic_DNA"/>
</dbReference>
<name>A0A5D3WHS0_9BACT</name>
<evidence type="ECO:0000313" key="13">
    <source>
        <dbReference type="EMBL" id="TYO96617.1"/>
    </source>
</evidence>
<evidence type="ECO:0000256" key="5">
    <source>
        <dbReference type="ARBA" id="ARBA00022679"/>
    </source>
</evidence>
<evidence type="ECO:0000256" key="1">
    <source>
        <dbReference type="ARBA" id="ARBA00002324"/>
    </source>
</evidence>
<evidence type="ECO:0000256" key="7">
    <source>
        <dbReference type="ARBA" id="ARBA00022741"/>
    </source>
</evidence>
<dbReference type="AlphaFoldDB" id="A0A5D3WHS0"/>
<comment type="pathway">
    <text evidence="2 11">Cofactor biosynthesis; NAD(+) biosynthesis; deamido-NAD(+) from nicotinate D-ribonucleotide: step 1/1.</text>
</comment>
<comment type="catalytic activity">
    <reaction evidence="10 11">
        <text>nicotinate beta-D-ribonucleotide + ATP + H(+) = deamido-NAD(+) + diphosphate</text>
        <dbReference type="Rhea" id="RHEA:22860"/>
        <dbReference type="ChEBI" id="CHEBI:15378"/>
        <dbReference type="ChEBI" id="CHEBI:30616"/>
        <dbReference type="ChEBI" id="CHEBI:33019"/>
        <dbReference type="ChEBI" id="CHEBI:57502"/>
        <dbReference type="ChEBI" id="CHEBI:58437"/>
        <dbReference type="EC" id="2.7.7.18"/>
    </reaction>
</comment>
<comment type="function">
    <text evidence="1 11">Catalyzes the reversible adenylation of nicotinate mononucleotide (NaMN) to nicotinic acid adenine dinucleotide (NaAD).</text>
</comment>
<keyword evidence="7 11" id="KW-0547">Nucleotide-binding</keyword>
<comment type="similarity">
    <text evidence="3 11">Belongs to the NadD family.</text>
</comment>
<dbReference type="NCBIfam" id="TIGR00125">
    <property type="entry name" value="cyt_tran_rel"/>
    <property type="match status" value="1"/>
</dbReference>
<keyword evidence="14" id="KW-1185">Reference proteome</keyword>
<dbReference type="RefSeq" id="WP_148896688.1">
    <property type="nucleotide sequence ID" value="NZ_VNIB01000013.1"/>
</dbReference>
<dbReference type="SUPFAM" id="SSF52374">
    <property type="entry name" value="Nucleotidylyl transferase"/>
    <property type="match status" value="1"/>
</dbReference>
<dbReference type="NCBIfam" id="NF000840">
    <property type="entry name" value="PRK00071.1-3"/>
    <property type="match status" value="1"/>
</dbReference>
<keyword evidence="6 11" id="KW-0548">Nucleotidyltransferase</keyword>
<keyword evidence="8 11" id="KW-0067">ATP-binding</keyword>
<reference evidence="13 14" key="1">
    <citation type="submission" date="2019-07" db="EMBL/GenBank/DDBJ databases">
        <title>Genomic Encyclopedia of Type Strains, Phase IV (KMG-IV): sequencing the most valuable type-strain genomes for metagenomic binning, comparative biology and taxonomic classification.</title>
        <authorList>
            <person name="Goeker M."/>
        </authorList>
    </citation>
    <scope>NUCLEOTIDE SEQUENCE [LARGE SCALE GENOMIC DNA]</scope>
    <source>
        <strain evidence="13 14">SS015</strain>
    </source>
</reference>
<organism evidence="13 14">
    <name type="scientific">Geothermobacter ehrlichii</name>
    <dbReference type="NCBI Taxonomy" id="213224"/>
    <lineage>
        <taxon>Bacteria</taxon>
        <taxon>Pseudomonadati</taxon>
        <taxon>Thermodesulfobacteriota</taxon>
        <taxon>Desulfuromonadia</taxon>
        <taxon>Desulfuromonadales</taxon>
        <taxon>Geothermobacteraceae</taxon>
        <taxon>Geothermobacter</taxon>
    </lineage>
</organism>
<dbReference type="EC" id="2.7.7.18" evidence="11"/>
<keyword evidence="5 11" id="KW-0808">Transferase</keyword>
<dbReference type="GO" id="GO:0009435">
    <property type="term" value="P:NAD+ biosynthetic process"/>
    <property type="evidence" value="ECO:0007669"/>
    <property type="project" value="UniProtKB-UniRule"/>
</dbReference>
<dbReference type="GO" id="GO:0005524">
    <property type="term" value="F:ATP binding"/>
    <property type="evidence" value="ECO:0007669"/>
    <property type="project" value="UniProtKB-KW"/>
</dbReference>
<dbReference type="GO" id="GO:0004515">
    <property type="term" value="F:nicotinate-nucleotide adenylyltransferase activity"/>
    <property type="evidence" value="ECO:0007669"/>
    <property type="project" value="UniProtKB-UniRule"/>
</dbReference>
<evidence type="ECO:0000256" key="4">
    <source>
        <dbReference type="ARBA" id="ARBA00022642"/>
    </source>
</evidence>
<dbReference type="InterPro" id="IPR014729">
    <property type="entry name" value="Rossmann-like_a/b/a_fold"/>
</dbReference>
<protein>
    <recommendedName>
        <fullName evidence="11">Probable nicotinate-nucleotide adenylyltransferase</fullName>
        <ecNumber evidence="11">2.7.7.18</ecNumber>
    </recommendedName>
    <alternativeName>
        <fullName evidence="11">Deamido-NAD(+) diphosphorylase</fullName>
    </alternativeName>
    <alternativeName>
        <fullName evidence="11">Deamido-NAD(+) pyrophosphorylase</fullName>
    </alternativeName>
    <alternativeName>
        <fullName evidence="11">Nicotinate mononucleotide adenylyltransferase</fullName>
        <shortName evidence="11">NaMN adenylyltransferase</shortName>
    </alternativeName>
</protein>
<dbReference type="Gene3D" id="3.40.50.620">
    <property type="entry name" value="HUPs"/>
    <property type="match status" value="1"/>
</dbReference>
<evidence type="ECO:0000256" key="8">
    <source>
        <dbReference type="ARBA" id="ARBA00022840"/>
    </source>
</evidence>
<keyword evidence="4 11" id="KW-0662">Pyridine nucleotide biosynthesis</keyword>
<dbReference type="PANTHER" id="PTHR39321:SF3">
    <property type="entry name" value="PHOSPHOPANTETHEINE ADENYLYLTRANSFERASE"/>
    <property type="match status" value="1"/>
</dbReference>
<dbReference type="InterPro" id="IPR005248">
    <property type="entry name" value="NadD/NMNAT"/>
</dbReference>
<evidence type="ECO:0000256" key="10">
    <source>
        <dbReference type="ARBA" id="ARBA00048721"/>
    </source>
</evidence>
<evidence type="ECO:0000256" key="9">
    <source>
        <dbReference type="ARBA" id="ARBA00023027"/>
    </source>
</evidence>
<proteinExistence type="inferred from homology"/>
<keyword evidence="9 11" id="KW-0520">NAD</keyword>
<evidence type="ECO:0000259" key="12">
    <source>
        <dbReference type="Pfam" id="PF01467"/>
    </source>
</evidence>
<evidence type="ECO:0000256" key="2">
    <source>
        <dbReference type="ARBA" id="ARBA00005019"/>
    </source>
</evidence>
<evidence type="ECO:0000256" key="3">
    <source>
        <dbReference type="ARBA" id="ARBA00009014"/>
    </source>
</evidence>
<dbReference type="CDD" id="cd02165">
    <property type="entry name" value="NMNAT"/>
    <property type="match status" value="1"/>
</dbReference>
<dbReference type="HAMAP" id="MF_00244">
    <property type="entry name" value="NaMN_adenylyltr"/>
    <property type="match status" value="1"/>
</dbReference>
<accession>A0A5D3WHS0</accession>
<dbReference type="NCBIfam" id="TIGR00482">
    <property type="entry name" value="nicotinate (nicotinamide) nucleotide adenylyltransferase"/>
    <property type="match status" value="1"/>
</dbReference>
<dbReference type="Proteomes" id="UP000324159">
    <property type="component" value="Unassembled WGS sequence"/>
</dbReference>
<gene>
    <name evidence="11" type="primary">nadD</name>
    <name evidence="13" type="ORF">EDC39_1136</name>
</gene>
<sequence>MKTGILGGTFNPIHLAHLRIAEEVREACGLDRVLFLVADTPPHKRIAARVPFATRLAMVEVAIADHPAFAACAIEREHPGPNYTVDTLQRLHELYPQDEFYFIIGFDSFRDLPSWKDYARIPELTNLVVAHRPGAEATEPMQLLPVAVQKQFCYSCSPEKWRHRSGNWLIFLQETRLDISSTAIRRLVAERRSIRYLVPDPVVDLIEREQLYRI</sequence>
<feature type="domain" description="Cytidyltransferase-like" evidence="12">
    <location>
        <begin position="5"/>
        <end position="186"/>
    </location>
</feature>
<evidence type="ECO:0000256" key="6">
    <source>
        <dbReference type="ARBA" id="ARBA00022695"/>
    </source>
</evidence>
<dbReference type="UniPathway" id="UPA00253">
    <property type="reaction ID" value="UER00332"/>
</dbReference>
<dbReference type="OrthoDB" id="5295945at2"/>
<evidence type="ECO:0000313" key="14">
    <source>
        <dbReference type="Proteomes" id="UP000324159"/>
    </source>
</evidence>
<dbReference type="Pfam" id="PF01467">
    <property type="entry name" value="CTP_transf_like"/>
    <property type="match status" value="1"/>
</dbReference>
<evidence type="ECO:0000256" key="11">
    <source>
        <dbReference type="HAMAP-Rule" id="MF_00244"/>
    </source>
</evidence>
<dbReference type="PANTHER" id="PTHR39321">
    <property type="entry name" value="NICOTINATE-NUCLEOTIDE ADENYLYLTRANSFERASE-RELATED"/>
    <property type="match status" value="1"/>
</dbReference>